<proteinExistence type="predicted"/>
<organism evidence="2 3">
    <name type="scientific">Glaciihabitans arcticus</name>
    <dbReference type="NCBI Taxonomy" id="2668039"/>
    <lineage>
        <taxon>Bacteria</taxon>
        <taxon>Bacillati</taxon>
        <taxon>Actinomycetota</taxon>
        <taxon>Actinomycetes</taxon>
        <taxon>Micrococcales</taxon>
        <taxon>Microbacteriaceae</taxon>
        <taxon>Glaciihabitans</taxon>
    </lineage>
</organism>
<accession>A0A4V2JF33</accession>
<dbReference type="RefSeq" id="WP_130981988.1">
    <property type="nucleotide sequence ID" value="NZ_SISG01000001.1"/>
</dbReference>
<sequence length="179" mass="18252">MNAARNQTQYQVRFDWGLEGAAAIVPGAHILIWVDALPTAGAPDPLVVETDAAVIVGTVGNSAALAAWVLERQADLGDRVIISVVAAGADDGRFAVEDLLAAGSVIDAIIAVGLDSTSPEAAAASASFGGLRHAVSHLLSASVTGKELAAAGEQQVLVEARTANAQPGILVMREFSFRA</sequence>
<dbReference type="Gene3D" id="3.90.1560.10">
    <property type="entry name" value="ComB-like"/>
    <property type="match status" value="1"/>
</dbReference>
<evidence type="ECO:0000256" key="1">
    <source>
        <dbReference type="ARBA" id="ARBA00021948"/>
    </source>
</evidence>
<dbReference type="Pfam" id="PF04029">
    <property type="entry name" value="2-ph_phosp"/>
    <property type="match status" value="1"/>
</dbReference>
<protein>
    <recommendedName>
        <fullName evidence="1">Probable 2-phosphosulfolactate phosphatase</fullName>
    </recommendedName>
</protein>
<dbReference type="SUPFAM" id="SSF142823">
    <property type="entry name" value="ComB-like"/>
    <property type="match status" value="1"/>
</dbReference>
<name>A0A4V2JF33_9MICO</name>
<evidence type="ECO:0000313" key="2">
    <source>
        <dbReference type="EMBL" id="TBN57879.1"/>
    </source>
</evidence>
<dbReference type="InterPro" id="IPR005238">
    <property type="entry name" value="ComB-like"/>
</dbReference>
<dbReference type="InterPro" id="IPR036702">
    <property type="entry name" value="ComB-like_sf"/>
</dbReference>
<dbReference type="Proteomes" id="UP000294194">
    <property type="component" value="Unassembled WGS sequence"/>
</dbReference>
<keyword evidence="3" id="KW-1185">Reference proteome</keyword>
<comment type="caution">
    <text evidence="2">The sequence shown here is derived from an EMBL/GenBank/DDBJ whole genome shotgun (WGS) entry which is preliminary data.</text>
</comment>
<dbReference type="GO" id="GO:0000287">
    <property type="term" value="F:magnesium ion binding"/>
    <property type="evidence" value="ECO:0007669"/>
    <property type="project" value="InterPro"/>
</dbReference>
<dbReference type="GO" id="GO:0050532">
    <property type="term" value="F:2-phosphosulfolactate phosphatase activity"/>
    <property type="evidence" value="ECO:0007669"/>
    <property type="project" value="InterPro"/>
</dbReference>
<dbReference type="AlphaFoldDB" id="A0A4V2JF33"/>
<evidence type="ECO:0000313" key="3">
    <source>
        <dbReference type="Proteomes" id="UP000294194"/>
    </source>
</evidence>
<dbReference type="EMBL" id="SISG01000001">
    <property type="protein sequence ID" value="TBN57879.1"/>
    <property type="molecule type" value="Genomic_DNA"/>
</dbReference>
<gene>
    <name evidence="2" type="ORF">EYE40_11015</name>
</gene>
<reference evidence="3" key="1">
    <citation type="submission" date="2019-02" db="EMBL/GenBank/DDBJ databases">
        <title>Glaciihabitans arcticus sp. nov., a psychrotolerant bacterium isolated from polar soil.</title>
        <authorList>
            <person name="Dahal R.H."/>
        </authorList>
    </citation>
    <scope>NUCLEOTIDE SEQUENCE [LARGE SCALE GENOMIC DNA]</scope>
    <source>
        <strain evidence="3">RP-3-7</strain>
    </source>
</reference>